<organism evidence="1 2">
    <name type="scientific">Streptomyces zagrosensis</name>
    <dbReference type="NCBI Taxonomy" id="1042984"/>
    <lineage>
        <taxon>Bacteria</taxon>
        <taxon>Bacillati</taxon>
        <taxon>Actinomycetota</taxon>
        <taxon>Actinomycetes</taxon>
        <taxon>Kitasatosporales</taxon>
        <taxon>Streptomycetaceae</taxon>
        <taxon>Streptomyces</taxon>
    </lineage>
</organism>
<comment type="caution">
    <text evidence="1">The sequence shown here is derived from an EMBL/GenBank/DDBJ whole genome shotgun (WGS) entry which is preliminary data.</text>
</comment>
<sequence length="182" mass="20238">MRYTAKEKAAAIQELIKGLAAGKTVGEITVSFDMSSRTARRWLNEAGVKLPGRYSSGRTSSQPISPESASLAAELYFNNGLSLAQISRQLGMSSESVRKRVERIGEVRTGEVAERSRRVREALTPVAKKMYLENTSTTVKECASRLGVSVPYTRHLLRDACVVIRRPGRPRKRPDESKEEKK</sequence>
<evidence type="ECO:0000313" key="1">
    <source>
        <dbReference type="EMBL" id="MBB5934872.1"/>
    </source>
</evidence>
<dbReference type="RefSeq" id="WP_184570836.1">
    <property type="nucleotide sequence ID" value="NZ_JACHJL010000004.1"/>
</dbReference>
<keyword evidence="2" id="KW-1185">Reference proteome</keyword>
<name>A0A7W9Q8Y7_9ACTN</name>
<proteinExistence type="predicted"/>
<dbReference type="Proteomes" id="UP000588098">
    <property type="component" value="Unassembled WGS sequence"/>
</dbReference>
<evidence type="ECO:0000313" key="2">
    <source>
        <dbReference type="Proteomes" id="UP000588098"/>
    </source>
</evidence>
<dbReference type="EMBL" id="JACHJL010000004">
    <property type="protein sequence ID" value="MBB5934872.1"/>
    <property type="molecule type" value="Genomic_DNA"/>
</dbReference>
<protein>
    <submittedName>
        <fullName evidence="1">Transposase-like protein</fullName>
    </submittedName>
</protein>
<gene>
    <name evidence="1" type="ORF">FHS42_001922</name>
</gene>
<accession>A0A7W9Q8Y7</accession>
<dbReference type="AlphaFoldDB" id="A0A7W9Q8Y7"/>
<reference evidence="1 2" key="1">
    <citation type="submission" date="2020-08" db="EMBL/GenBank/DDBJ databases">
        <title>Genomic Encyclopedia of Type Strains, Phase III (KMG-III): the genomes of soil and plant-associated and newly described type strains.</title>
        <authorList>
            <person name="Whitman W."/>
        </authorList>
    </citation>
    <scope>NUCLEOTIDE SEQUENCE [LARGE SCALE GENOMIC DNA]</scope>
    <source>
        <strain evidence="1 2">CECT 8305</strain>
    </source>
</reference>